<dbReference type="Proteomes" id="UP000327493">
    <property type="component" value="Chromosome 3"/>
</dbReference>
<protein>
    <submittedName>
        <fullName evidence="1">Uncharacterized protein</fullName>
    </submittedName>
</protein>
<gene>
    <name evidence="1" type="ORF">FQN60_005122</name>
</gene>
<keyword evidence="2" id="KW-1185">Reference proteome</keyword>
<proteinExistence type="predicted"/>
<sequence length="34" mass="3968">MTVVTFKISLSRQYLYNLCQKTAQLIKSCLTLCR</sequence>
<name>A0A5J5DM63_9PERO</name>
<evidence type="ECO:0000313" key="2">
    <source>
        <dbReference type="Proteomes" id="UP000327493"/>
    </source>
</evidence>
<dbReference type="AlphaFoldDB" id="A0A5J5DM63"/>
<dbReference type="EMBL" id="VOFY01000003">
    <property type="protein sequence ID" value="KAA8594288.1"/>
    <property type="molecule type" value="Genomic_DNA"/>
</dbReference>
<organism evidence="1 2">
    <name type="scientific">Etheostoma spectabile</name>
    <name type="common">orangethroat darter</name>
    <dbReference type="NCBI Taxonomy" id="54343"/>
    <lineage>
        <taxon>Eukaryota</taxon>
        <taxon>Metazoa</taxon>
        <taxon>Chordata</taxon>
        <taxon>Craniata</taxon>
        <taxon>Vertebrata</taxon>
        <taxon>Euteleostomi</taxon>
        <taxon>Actinopterygii</taxon>
        <taxon>Neopterygii</taxon>
        <taxon>Teleostei</taxon>
        <taxon>Neoteleostei</taxon>
        <taxon>Acanthomorphata</taxon>
        <taxon>Eupercaria</taxon>
        <taxon>Perciformes</taxon>
        <taxon>Percoidei</taxon>
        <taxon>Percidae</taxon>
        <taxon>Etheostomatinae</taxon>
        <taxon>Etheostoma</taxon>
    </lineage>
</organism>
<reference evidence="1 2" key="1">
    <citation type="submission" date="2019-08" db="EMBL/GenBank/DDBJ databases">
        <title>A chromosome-level genome assembly, high-density linkage maps, and genome scans reveal the genomic architecture of hybrid incompatibilities underlying speciation via character displacement in darters (Percidae: Etheostominae).</title>
        <authorList>
            <person name="Moran R.L."/>
            <person name="Catchen J.M."/>
            <person name="Fuller R.C."/>
        </authorList>
    </citation>
    <scope>NUCLEOTIDE SEQUENCE [LARGE SCALE GENOMIC DNA]</scope>
    <source>
        <strain evidence="1">EspeVRDwgs_2016</strain>
        <tissue evidence="1">Muscle</tissue>
    </source>
</reference>
<evidence type="ECO:0000313" key="1">
    <source>
        <dbReference type="EMBL" id="KAA8594288.1"/>
    </source>
</evidence>
<comment type="caution">
    <text evidence="1">The sequence shown here is derived from an EMBL/GenBank/DDBJ whole genome shotgun (WGS) entry which is preliminary data.</text>
</comment>
<accession>A0A5J5DM63</accession>